<dbReference type="InParanoid" id="K5X3W0"/>
<sequence>ESWRSPIYGFFEAEPEVEWRTVQPRGKGTMQRRRYLKFRCVAGHCKGQTRFVYRATFGSDRSSTSNLRVHAETCWGKETIDAASKVEGGVTATRDLLKGWDNKLRDGSLLSVFKQKSKNKIEYLLRPPTKVEIKANHVLWIVQSNRPPEMVKDPGYLKNMKDGRPHVWIPSPLTVRCDIMMAFAGC</sequence>
<dbReference type="OrthoDB" id="2677917at2759"/>
<dbReference type="HOGENOM" id="CLU_087375_0_0_1"/>
<organism evidence="1 2">
    <name type="scientific">Agaricus bisporus var. burnettii (strain JB137-S8 / ATCC MYA-4627 / FGSC 10392)</name>
    <name type="common">White button mushroom</name>
    <dbReference type="NCBI Taxonomy" id="597362"/>
    <lineage>
        <taxon>Eukaryota</taxon>
        <taxon>Fungi</taxon>
        <taxon>Dikarya</taxon>
        <taxon>Basidiomycota</taxon>
        <taxon>Agaricomycotina</taxon>
        <taxon>Agaricomycetes</taxon>
        <taxon>Agaricomycetidae</taxon>
        <taxon>Agaricales</taxon>
        <taxon>Agaricineae</taxon>
        <taxon>Agaricaceae</taxon>
        <taxon>Agaricus</taxon>
    </lineage>
</organism>
<evidence type="ECO:0000313" key="1">
    <source>
        <dbReference type="EMBL" id="EKM77868.1"/>
    </source>
</evidence>
<keyword evidence="2" id="KW-1185">Reference proteome</keyword>
<evidence type="ECO:0000313" key="2">
    <source>
        <dbReference type="Proteomes" id="UP000008493"/>
    </source>
</evidence>
<gene>
    <name evidence="1" type="ORF">AGABI1DRAFT_42780</name>
</gene>
<dbReference type="EMBL" id="JH971394">
    <property type="protein sequence ID" value="EKM77868.1"/>
    <property type="molecule type" value="Genomic_DNA"/>
</dbReference>
<dbReference type="Proteomes" id="UP000008493">
    <property type="component" value="Unassembled WGS sequence"/>
</dbReference>
<feature type="non-terminal residue" evidence="1">
    <location>
        <position position="1"/>
    </location>
</feature>
<dbReference type="KEGG" id="abp:AGABI1DRAFT42780"/>
<dbReference type="OMA" id="WGKETID"/>
<dbReference type="RefSeq" id="XP_007331497.1">
    <property type="nucleotide sequence ID" value="XM_007331435.1"/>
</dbReference>
<proteinExistence type="predicted"/>
<dbReference type="AlphaFoldDB" id="K5X3W0"/>
<dbReference type="GeneID" id="18829465"/>
<protein>
    <submittedName>
        <fullName evidence="1">Uncharacterized protein</fullName>
    </submittedName>
</protein>
<accession>K5X3W0</accession>
<name>K5X3W0_AGABU</name>
<reference evidence="2" key="1">
    <citation type="journal article" date="2012" name="Proc. Natl. Acad. Sci. U.S.A.">
        <title>Genome sequence of the button mushroom Agaricus bisporus reveals mechanisms governing adaptation to a humic-rich ecological niche.</title>
        <authorList>
            <person name="Morin E."/>
            <person name="Kohler A."/>
            <person name="Baker A.R."/>
            <person name="Foulongne-Oriol M."/>
            <person name="Lombard V."/>
            <person name="Nagy L.G."/>
            <person name="Ohm R.A."/>
            <person name="Patyshakuliyeva A."/>
            <person name="Brun A."/>
            <person name="Aerts A.L."/>
            <person name="Bailey A.M."/>
            <person name="Billette C."/>
            <person name="Coutinho P.M."/>
            <person name="Deakin G."/>
            <person name="Doddapaneni H."/>
            <person name="Floudas D."/>
            <person name="Grimwood J."/>
            <person name="Hilden K."/>
            <person name="Kuees U."/>
            <person name="LaButti K.M."/>
            <person name="Lapidus A."/>
            <person name="Lindquist E.A."/>
            <person name="Lucas S.M."/>
            <person name="Murat C."/>
            <person name="Riley R.W."/>
            <person name="Salamov A.A."/>
            <person name="Schmutz J."/>
            <person name="Subramanian V."/>
            <person name="Woesten H.A.B."/>
            <person name="Xu J."/>
            <person name="Eastwood D.C."/>
            <person name="Foster G.D."/>
            <person name="Sonnenberg A.S."/>
            <person name="Cullen D."/>
            <person name="de Vries R.P."/>
            <person name="Lundell T."/>
            <person name="Hibbett D.S."/>
            <person name="Henrissat B."/>
            <person name="Burton K.S."/>
            <person name="Kerrigan R.W."/>
            <person name="Challen M.P."/>
            <person name="Grigoriev I.V."/>
            <person name="Martin F."/>
        </authorList>
    </citation>
    <scope>NUCLEOTIDE SEQUENCE [LARGE SCALE GENOMIC DNA]</scope>
    <source>
        <strain evidence="2">JB137-S8 / ATCC MYA-4627 / FGSC 10392</strain>
    </source>
</reference>